<dbReference type="InterPro" id="IPR046362">
    <property type="entry name" value="Zw10/DSL1_C_sf"/>
</dbReference>
<dbReference type="PANTHER" id="PTHR12205:SF0">
    <property type="entry name" value="CENTROMERE_KINETOCHORE PROTEIN ZW10 HOMOLOG"/>
    <property type="match status" value="1"/>
</dbReference>
<dbReference type="EMBL" id="KB007857">
    <property type="protein sequence ID" value="ELR23268.1"/>
    <property type="molecule type" value="Genomic_DNA"/>
</dbReference>
<dbReference type="InterPro" id="IPR048343">
    <property type="entry name" value="ZW10_C"/>
</dbReference>
<dbReference type="InterPro" id="IPR055148">
    <property type="entry name" value="ZW10_C_2"/>
</dbReference>
<feature type="region of interest" description="Disordered" evidence="1">
    <location>
        <begin position="795"/>
        <end position="814"/>
    </location>
</feature>
<evidence type="ECO:0000259" key="4">
    <source>
        <dbReference type="Pfam" id="PF22766"/>
    </source>
</evidence>
<evidence type="ECO:0000259" key="3">
    <source>
        <dbReference type="Pfam" id="PF20666"/>
    </source>
</evidence>
<feature type="domain" description="Centromere/kinetochore protein zw10 middle" evidence="2">
    <location>
        <begin position="346"/>
        <end position="470"/>
    </location>
</feature>
<feature type="domain" description="ZW10 C-terminal helical" evidence="4">
    <location>
        <begin position="718"/>
        <end position="877"/>
    </location>
</feature>
<dbReference type="RefSeq" id="XP_004352796.1">
    <property type="nucleotide sequence ID" value="XM_004352744.1"/>
</dbReference>
<protein>
    <recommendedName>
        <fullName evidence="7">Centromere/kinetochore protein zw10</fullName>
    </recommendedName>
</protein>
<accession>L8HES3</accession>
<proteinExistence type="predicted"/>
<dbReference type="InterPro" id="IPR048344">
    <property type="entry name" value="Zw10_middle"/>
</dbReference>
<dbReference type="Pfam" id="PF22766">
    <property type="entry name" value="ZW10_C2"/>
    <property type="match status" value="1"/>
</dbReference>
<evidence type="ECO:0000259" key="2">
    <source>
        <dbReference type="Pfam" id="PF20665"/>
    </source>
</evidence>
<dbReference type="GO" id="GO:1990423">
    <property type="term" value="C:RZZ complex"/>
    <property type="evidence" value="ECO:0007669"/>
    <property type="project" value="TreeGrafter"/>
</dbReference>
<dbReference type="Pfam" id="PF20665">
    <property type="entry name" value="Zw10_middle"/>
    <property type="match status" value="1"/>
</dbReference>
<evidence type="ECO:0008006" key="7">
    <source>
        <dbReference type="Google" id="ProtNLM"/>
    </source>
</evidence>
<gene>
    <name evidence="5" type="ORF">ACA1_068520</name>
</gene>
<name>L8HES3_ACACF</name>
<evidence type="ECO:0000313" key="5">
    <source>
        <dbReference type="EMBL" id="ELR23268.1"/>
    </source>
</evidence>
<feature type="region of interest" description="Disordered" evidence="1">
    <location>
        <begin position="417"/>
        <end position="439"/>
    </location>
</feature>
<dbReference type="OrthoDB" id="534815at2759"/>
<reference evidence="5 6" key="1">
    <citation type="journal article" date="2013" name="Genome Biol.">
        <title>Genome of Acanthamoeba castellanii highlights extensive lateral gene transfer and early evolution of tyrosine kinase signaling.</title>
        <authorList>
            <person name="Clarke M."/>
            <person name="Lohan A.J."/>
            <person name="Liu B."/>
            <person name="Lagkouvardos I."/>
            <person name="Roy S."/>
            <person name="Zafar N."/>
            <person name="Bertelli C."/>
            <person name="Schilde C."/>
            <person name="Kianianmomeni A."/>
            <person name="Burglin T.R."/>
            <person name="Frech C."/>
            <person name="Turcotte B."/>
            <person name="Kopec K.O."/>
            <person name="Synnott J.M."/>
            <person name="Choo C."/>
            <person name="Paponov I."/>
            <person name="Finkler A."/>
            <person name="Soon Heng Tan C."/>
            <person name="Hutchins A.P."/>
            <person name="Weinmeier T."/>
            <person name="Rattei T."/>
            <person name="Chu J.S."/>
            <person name="Gimenez G."/>
            <person name="Irimia M."/>
            <person name="Rigden D.J."/>
            <person name="Fitzpatrick D.A."/>
            <person name="Lorenzo-Morales J."/>
            <person name="Bateman A."/>
            <person name="Chiu C.H."/>
            <person name="Tang P."/>
            <person name="Hegemann P."/>
            <person name="Fromm H."/>
            <person name="Raoult D."/>
            <person name="Greub G."/>
            <person name="Miranda-Saavedra D."/>
            <person name="Chen N."/>
            <person name="Nash P."/>
            <person name="Ginger M.L."/>
            <person name="Horn M."/>
            <person name="Schaap P."/>
            <person name="Caler L."/>
            <person name="Loftus B."/>
        </authorList>
    </citation>
    <scope>NUCLEOTIDE SEQUENCE [LARGE SCALE GENOMIC DNA]</scope>
    <source>
        <strain evidence="5 6">Neff</strain>
    </source>
</reference>
<organism evidence="5 6">
    <name type="scientific">Acanthamoeba castellanii (strain ATCC 30010 / Neff)</name>
    <dbReference type="NCBI Taxonomy" id="1257118"/>
    <lineage>
        <taxon>Eukaryota</taxon>
        <taxon>Amoebozoa</taxon>
        <taxon>Discosea</taxon>
        <taxon>Longamoebia</taxon>
        <taxon>Centramoebida</taxon>
        <taxon>Acanthamoebidae</taxon>
        <taxon>Acanthamoeba</taxon>
    </lineage>
</organism>
<dbReference type="Pfam" id="PF20666">
    <property type="entry name" value="ZW10_C"/>
    <property type="match status" value="1"/>
</dbReference>
<dbReference type="Gene3D" id="1.10.357.150">
    <property type="match status" value="1"/>
</dbReference>
<feature type="compositionally biased region" description="Polar residues" evidence="1">
    <location>
        <begin position="14"/>
        <end position="24"/>
    </location>
</feature>
<feature type="region of interest" description="Disordered" evidence="1">
    <location>
        <begin position="506"/>
        <end position="534"/>
    </location>
</feature>
<feature type="region of interest" description="Disordered" evidence="1">
    <location>
        <begin position="1"/>
        <end position="24"/>
    </location>
</feature>
<evidence type="ECO:0000256" key="1">
    <source>
        <dbReference type="SAM" id="MobiDB-lite"/>
    </source>
</evidence>
<feature type="compositionally biased region" description="Basic and acidic residues" evidence="1">
    <location>
        <begin position="423"/>
        <end position="432"/>
    </location>
</feature>
<dbReference type="KEGG" id="acan:ACA1_068520"/>
<dbReference type="Proteomes" id="UP000011083">
    <property type="component" value="Unassembled WGS sequence"/>
</dbReference>
<dbReference type="GeneID" id="14924241"/>
<feature type="domain" description="Centromere/kinetochore protein zw10 C-terminal" evidence="3">
    <location>
        <begin position="577"/>
        <end position="711"/>
    </location>
</feature>
<evidence type="ECO:0000313" key="6">
    <source>
        <dbReference type="Proteomes" id="UP000011083"/>
    </source>
</evidence>
<dbReference type="VEuPathDB" id="AmoebaDB:ACA1_068520"/>
<dbReference type="PANTHER" id="PTHR12205">
    <property type="entry name" value="CENTROMERE/KINETOCHORE PROTEIN ZW10"/>
    <property type="match status" value="1"/>
</dbReference>
<dbReference type="GO" id="GO:0007094">
    <property type="term" value="P:mitotic spindle assembly checkpoint signaling"/>
    <property type="evidence" value="ECO:0007669"/>
    <property type="project" value="TreeGrafter"/>
</dbReference>
<dbReference type="GO" id="GO:0006888">
    <property type="term" value="P:endoplasmic reticulum to Golgi vesicle-mediated transport"/>
    <property type="evidence" value="ECO:0007669"/>
    <property type="project" value="TreeGrafter"/>
</dbReference>
<dbReference type="AlphaFoldDB" id="L8HES3"/>
<dbReference type="STRING" id="1257118.L8HES3"/>
<keyword evidence="6" id="KW-1185">Reference proteome</keyword>
<dbReference type="GO" id="GO:0005737">
    <property type="term" value="C:cytoplasm"/>
    <property type="evidence" value="ECO:0007669"/>
    <property type="project" value="GOC"/>
</dbReference>
<sequence length="880" mass="98289">MENTLLKVREGEETSWQAEQVDKTTTGEVEQALDSLRGDLAADRDTTKAGSKLSQGDLVLCLSKLNDQIHSLKGQVYDAIGQSYEEFIQAFDNAVYVEKAIAELTDGLAAVTQQIEDPHTGIHAALVKPALELEHITQQAALTGELIQTVTVLNQGELLRQLPTEDQDTRNVPAVFIAVKKRHRRRCDRLKARLGALLRQALTFEATSLSYSPLLTVLTRTTQRPTVHLSSQEGKQVVTVPLADIFEAMDSVDEEGAPDQHHRFLEREMEEFVCHALRTGVLHFILAHAFSGQAWEVRADEAEHKRIYLAEKQRLDEAVSERAHDAKSERAVSVDNLFGVLGAFFGILSSHVFAHDKQRLALLGHLLWEPLCRDIIAKVLSPAIPSDTAKLAQYQRETIHATEKFEEEMVALGLVPASAASGPDDHHSDNDPRQPPPAEARRLSRFINNVDNHFATKKQKKILNRARNLLLNQEANVCLKEVCTANMLPDVSSFLTINATADVNANANADKRRRRRQSAMQASAGAGSGGGADDVDVYVDEREEEGLRRIATQSKKGECRDVATGATPPTDDRVFIFQMPTCQVSASTIGLVVLAQHTLEEACRLRDSAPQCAHTLQQTARDLFDLYRAIMPLQYQCAVACEQKETIKSVPSLAMAFHNDCFYLALQLLTLGMQYQDRLPKDKGAFTLVDLVPVFRQLGEKQYQQQVLRVRFMTVERAMKRVVHHLTHLSRVWKDVLPRHVYLRTVGQLLDVALEDLIASFEKLEDISEEETHHLHELLSLLLDCSSFFTATAAEDEGGDSEGGQAVLAESGREEETKRHARRWSKFVKIVNMLESKLVIIVDAYVKGLMPEFEAEELKAIIRALFSDSPLRKSQLALIK</sequence>